<dbReference type="eggNOG" id="arCOG01345">
    <property type="taxonomic scope" value="Archaea"/>
</dbReference>
<dbReference type="InterPro" id="IPR036388">
    <property type="entry name" value="WH-like_DNA-bd_sf"/>
</dbReference>
<dbReference type="Proteomes" id="UP000184203">
    <property type="component" value="Unassembled WGS sequence"/>
</dbReference>
<evidence type="ECO:0000313" key="2">
    <source>
        <dbReference type="EMBL" id="SHK03447.1"/>
    </source>
</evidence>
<dbReference type="AlphaFoldDB" id="E7QYY4"/>
<reference evidence="1 3" key="1">
    <citation type="journal article" date="2014" name="ISME J.">
        <title>Trehalose/2-sulfotrehalose biosynthesis and glycine-betaine uptake are widely spread mechanisms for osmoadaptation in the Halobacteriales.</title>
        <authorList>
            <person name="Youssef N.H."/>
            <person name="Savage-Ashlock K.N."/>
            <person name="McCully A.L."/>
            <person name="Luedtke B."/>
            <person name="Shaw E.I."/>
            <person name="Hoff W.D."/>
            <person name="Elshahed M.S."/>
        </authorList>
    </citation>
    <scope>NUCLEOTIDE SEQUENCE [LARGE SCALE GENOMIC DNA]</scope>
    <source>
        <strain evidence="1 3">DX253</strain>
    </source>
</reference>
<dbReference type="SUPFAM" id="SSF46785">
    <property type="entry name" value="Winged helix' DNA-binding domain"/>
    <property type="match status" value="1"/>
</dbReference>
<evidence type="ECO:0000313" key="1">
    <source>
        <dbReference type="EMBL" id="EFW90400.1"/>
    </source>
</evidence>
<reference evidence="2" key="3">
    <citation type="submission" date="2016-11" db="EMBL/GenBank/DDBJ databases">
        <authorList>
            <person name="Jaros S."/>
            <person name="Januszkiewicz K."/>
            <person name="Wedrychowicz H."/>
        </authorList>
    </citation>
    <scope>NUCLEOTIDE SEQUENCE [LARGE SCALE GENOMIC DNA]</scope>
    <source>
        <strain evidence="2">DX253</strain>
    </source>
</reference>
<dbReference type="EMBL" id="FRAN01000001">
    <property type="protein sequence ID" value="SHK03447.1"/>
    <property type="molecule type" value="Genomic_DNA"/>
</dbReference>
<dbReference type="Proteomes" id="UP000003751">
    <property type="component" value="Unassembled WGS sequence"/>
</dbReference>
<dbReference type="EMBL" id="AEMG01000028">
    <property type="protein sequence ID" value="EFW90400.1"/>
    <property type="molecule type" value="Genomic_DNA"/>
</dbReference>
<dbReference type="InterPro" id="IPR036390">
    <property type="entry name" value="WH_DNA-bd_sf"/>
</dbReference>
<accession>E7QYY4</accession>
<proteinExistence type="predicted"/>
<dbReference type="RefSeq" id="WP_007982908.1">
    <property type="nucleotide sequence ID" value="NZ_AEMG01000028.1"/>
</dbReference>
<evidence type="ECO:0000313" key="4">
    <source>
        <dbReference type="Proteomes" id="UP000184203"/>
    </source>
</evidence>
<reference evidence="4" key="2">
    <citation type="submission" date="2016-11" db="EMBL/GenBank/DDBJ databases">
        <authorList>
            <person name="Varghese N."/>
            <person name="Submissions S."/>
        </authorList>
    </citation>
    <scope>NUCLEOTIDE SEQUENCE [LARGE SCALE GENOMIC DNA]</scope>
    <source>
        <strain evidence="4">DX253</strain>
    </source>
</reference>
<protein>
    <submittedName>
        <fullName evidence="2">Predicted transcriptional regulator</fullName>
    </submittedName>
</protein>
<dbReference type="OrthoDB" id="229881at2157"/>
<gene>
    <name evidence="2" type="ORF">SAMN05444342_0348</name>
    <name evidence="1" type="ORF">ZOD2009_20123</name>
</gene>
<organism evidence="1 3">
    <name type="scientific">Haladaptatus paucihalophilus DX253</name>
    <dbReference type="NCBI Taxonomy" id="797209"/>
    <lineage>
        <taxon>Archaea</taxon>
        <taxon>Methanobacteriati</taxon>
        <taxon>Methanobacteriota</taxon>
        <taxon>Stenosarchaea group</taxon>
        <taxon>Halobacteria</taxon>
        <taxon>Halobacteriales</taxon>
        <taxon>Haladaptataceae</taxon>
        <taxon>Haladaptatus</taxon>
    </lineage>
</organism>
<name>E7QYY4_HALPU</name>
<evidence type="ECO:0000313" key="3">
    <source>
        <dbReference type="Proteomes" id="UP000003751"/>
    </source>
</evidence>
<dbReference type="PATRIC" id="fig|797209.4.peg.3939"/>
<dbReference type="Gene3D" id="1.10.10.10">
    <property type="entry name" value="Winged helix-like DNA-binding domain superfamily/Winged helix DNA-binding domain"/>
    <property type="match status" value="1"/>
</dbReference>
<keyword evidence="4" id="KW-1185">Reference proteome</keyword>
<sequence>MFDTLHSELELIERALGTLLLVSEHGPIGIRRLSRITEREHHEIRAALKLLEEEGYVESTPDGATKNPEAQTFLAGLDDDIDDMTARIDALPSRSTVPTRAER</sequence>